<dbReference type="Proteomes" id="UP001058974">
    <property type="component" value="Chromosome 7"/>
</dbReference>
<dbReference type="EMBL" id="JAMSHJ010000007">
    <property type="protein sequence ID" value="KAI5390753.1"/>
    <property type="molecule type" value="Genomic_DNA"/>
</dbReference>
<dbReference type="GO" id="GO:0000919">
    <property type="term" value="P:cell plate assembly"/>
    <property type="evidence" value="ECO:0007669"/>
    <property type="project" value="TreeGrafter"/>
</dbReference>
<dbReference type="GO" id="GO:2000694">
    <property type="term" value="P:regulation of phragmoplast microtubule organization"/>
    <property type="evidence" value="ECO:0007669"/>
    <property type="project" value="TreeGrafter"/>
</dbReference>
<accession>A0A9D4VWG8</accession>
<comment type="caution">
    <text evidence="1">The sequence shown here is derived from an EMBL/GenBank/DDBJ whole genome shotgun (WGS) entry which is preliminary data.</text>
</comment>
<evidence type="ECO:0000313" key="1">
    <source>
        <dbReference type="EMBL" id="KAI5390753.1"/>
    </source>
</evidence>
<dbReference type="InterPro" id="IPR044621">
    <property type="entry name" value="NEDD1"/>
</dbReference>
<keyword evidence="2" id="KW-1185">Reference proteome</keyword>
<dbReference type="AlphaFoldDB" id="A0A9D4VWG8"/>
<dbReference type="PANTHER" id="PTHR45096:SF1">
    <property type="entry name" value="PROTEIN NEDD1"/>
    <property type="match status" value="1"/>
</dbReference>
<gene>
    <name evidence="1" type="ORF">KIW84_075883</name>
</gene>
<evidence type="ECO:0000313" key="2">
    <source>
        <dbReference type="Proteomes" id="UP001058974"/>
    </source>
</evidence>
<dbReference type="GO" id="GO:0140496">
    <property type="term" value="F:gamma-tubulin complex binding"/>
    <property type="evidence" value="ECO:0007669"/>
    <property type="project" value="InterPro"/>
</dbReference>
<dbReference type="Gramene" id="Psat07G0588300-T1">
    <property type="protein sequence ID" value="KAI5390753.1"/>
    <property type="gene ID" value="KIW84_075883"/>
</dbReference>
<dbReference type="GO" id="GO:0032467">
    <property type="term" value="P:positive regulation of cytokinesis"/>
    <property type="evidence" value="ECO:0007669"/>
    <property type="project" value="TreeGrafter"/>
</dbReference>
<name>A0A9D4VWG8_PEA</name>
<dbReference type="GO" id="GO:0010968">
    <property type="term" value="P:regulation of microtubule nucleation"/>
    <property type="evidence" value="ECO:0007669"/>
    <property type="project" value="InterPro"/>
</dbReference>
<dbReference type="GO" id="GO:0005828">
    <property type="term" value="C:kinetochore microtubule"/>
    <property type="evidence" value="ECO:0007669"/>
    <property type="project" value="TreeGrafter"/>
</dbReference>
<organism evidence="1 2">
    <name type="scientific">Pisum sativum</name>
    <name type="common">Garden pea</name>
    <name type="synonym">Lathyrus oleraceus</name>
    <dbReference type="NCBI Taxonomy" id="3888"/>
    <lineage>
        <taxon>Eukaryota</taxon>
        <taxon>Viridiplantae</taxon>
        <taxon>Streptophyta</taxon>
        <taxon>Embryophyta</taxon>
        <taxon>Tracheophyta</taxon>
        <taxon>Spermatophyta</taxon>
        <taxon>Magnoliopsida</taxon>
        <taxon>eudicotyledons</taxon>
        <taxon>Gunneridae</taxon>
        <taxon>Pentapetalae</taxon>
        <taxon>rosids</taxon>
        <taxon>fabids</taxon>
        <taxon>Fabales</taxon>
        <taxon>Fabaceae</taxon>
        <taxon>Papilionoideae</taxon>
        <taxon>50 kb inversion clade</taxon>
        <taxon>NPAAA clade</taxon>
        <taxon>Hologalegina</taxon>
        <taxon>IRL clade</taxon>
        <taxon>Fabeae</taxon>
        <taxon>Lathyrus</taxon>
    </lineage>
</organism>
<reference evidence="1 2" key="1">
    <citation type="journal article" date="2022" name="Nat. Genet.">
        <title>Improved pea reference genome and pan-genome highlight genomic features and evolutionary characteristics.</title>
        <authorList>
            <person name="Yang T."/>
            <person name="Liu R."/>
            <person name="Luo Y."/>
            <person name="Hu S."/>
            <person name="Wang D."/>
            <person name="Wang C."/>
            <person name="Pandey M.K."/>
            <person name="Ge S."/>
            <person name="Xu Q."/>
            <person name="Li N."/>
            <person name="Li G."/>
            <person name="Huang Y."/>
            <person name="Saxena R.K."/>
            <person name="Ji Y."/>
            <person name="Li M."/>
            <person name="Yan X."/>
            <person name="He Y."/>
            <person name="Liu Y."/>
            <person name="Wang X."/>
            <person name="Xiang C."/>
            <person name="Varshney R.K."/>
            <person name="Ding H."/>
            <person name="Gao S."/>
            <person name="Zong X."/>
        </authorList>
    </citation>
    <scope>NUCLEOTIDE SEQUENCE [LARGE SCALE GENOMIC DNA]</scope>
    <source>
        <strain evidence="1 2">cv. Zhongwan 6</strain>
    </source>
</reference>
<proteinExistence type="predicted"/>
<sequence>MNFQYRFHIRSKPRGFDGSDEENVKSLGPVTLLLKGQDLPVKSDDDKEVHPVPSKQHYNRKIYPRVIQMQCFMSSNLIVRMIFIKDLNQQMLRVLVGSFFSSVAFKDDGWMLPAGTSSGHVAFYDVHGKPQLVGVLHIYVIVDERNCTAETALVGDFVEDSILMPDPLLPATSSSIPLSTSVSGTWNSGRLGASIDTSLLATSSSEFITSVIR</sequence>
<protein>
    <submittedName>
        <fullName evidence="1">Uncharacterized protein</fullName>
    </submittedName>
</protein>
<dbReference type="PANTHER" id="PTHR45096">
    <property type="entry name" value="PROTEIN NEDD1"/>
    <property type="match status" value="1"/>
</dbReference>
<dbReference type="GO" id="GO:0060236">
    <property type="term" value="P:regulation of mitotic spindle organization"/>
    <property type="evidence" value="ECO:0007669"/>
    <property type="project" value="TreeGrafter"/>
</dbReference>